<reference evidence="2" key="1">
    <citation type="submission" date="2017-09" db="EMBL/GenBank/DDBJ databases">
        <authorList>
            <person name="Regsiter A."/>
            <person name="William W."/>
        </authorList>
    </citation>
    <scope>NUCLEOTIDE SEQUENCE [LARGE SCALE GENOMIC DNA]</scope>
    <source>
        <strain evidence="2">500-1</strain>
    </source>
</reference>
<dbReference type="RefSeq" id="WP_097013215.1">
    <property type="nucleotide sequence ID" value="NZ_LT907975.1"/>
</dbReference>
<evidence type="ECO:0008006" key="3">
    <source>
        <dbReference type="Google" id="ProtNLM"/>
    </source>
</evidence>
<keyword evidence="2" id="KW-1185">Reference proteome</keyword>
<gene>
    <name evidence="1" type="ORF">DPRO_3585</name>
</gene>
<sequence length="78" mass="9223">MSRPITVERHFFNQREAAEYCGYSTSKFRQFAKDYDIPKCGPNQDRYRKVDLDSFMACPCDFYNPLRVRKSGFVPVEV</sequence>
<proteinExistence type="predicted"/>
<dbReference type="OrthoDB" id="5460397at2"/>
<evidence type="ECO:0000313" key="2">
    <source>
        <dbReference type="Proteomes" id="UP000219215"/>
    </source>
</evidence>
<dbReference type="EMBL" id="LT907975">
    <property type="protein sequence ID" value="SOB60501.1"/>
    <property type="molecule type" value="Genomic_DNA"/>
</dbReference>
<evidence type="ECO:0000313" key="1">
    <source>
        <dbReference type="EMBL" id="SOB60501.1"/>
    </source>
</evidence>
<accession>A0A2C8FDG6</accession>
<protein>
    <recommendedName>
        <fullName evidence="3">DNA-binding protein</fullName>
    </recommendedName>
</protein>
<organism evidence="1 2">
    <name type="scientific">Pseudodesulfovibrio profundus</name>
    <dbReference type="NCBI Taxonomy" id="57320"/>
    <lineage>
        <taxon>Bacteria</taxon>
        <taxon>Pseudomonadati</taxon>
        <taxon>Thermodesulfobacteriota</taxon>
        <taxon>Desulfovibrionia</taxon>
        <taxon>Desulfovibrionales</taxon>
        <taxon>Desulfovibrionaceae</taxon>
    </lineage>
</organism>
<dbReference type="KEGG" id="pprf:DPRO_3585"/>
<name>A0A2C8FDG6_9BACT</name>
<dbReference type="AlphaFoldDB" id="A0A2C8FDG6"/>
<dbReference type="Proteomes" id="UP000219215">
    <property type="component" value="Chromosome DPRO"/>
</dbReference>